<dbReference type="Proteomes" id="UP000037020">
    <property type="component" value="Unassembled WGS sequence"/>
</dbReference>
<organism evidence="2 3">
    <name type="scientific">Streptomyces varsoviensis</name>
    <dbReference type="NCBI Taxonomy" id="67373"/>
    <lineage>
        <taxon>Bacteria</taxon>
        <taxon>Bacillati</taxon>
        <taxon>Actinomycetota</taxon>
        <taxon>Actinomycetes</taxon>
        <taxon>Kitasatosporales</taxon>
        <taxon>Streptomycetaceae</taxon>
        <taxon>Streptomyces</taxon>
    </lineage>
</organism>
<feature type="region of interest" description="Disordered" evidence="1">
    <location>
        <begin position="66"/>
        <end position="88"/>
    </location>
</feature>
<keyword evidence="3" id="KW-1185">Reference proteome</keyword>
<evidence type="ECO:0000313" key="3">
    <source>
        <dbReference type="Proteomes" id="UP000037020"/>
    </source>
</evidence>
<comment type="caution">
    <text evidence="2">The sequence shown here is derived from an EMBL/GenBank/DDBJ whole genome shotgun (WGS) entry which is preliminary data.</text>
</comment>
<evidence type="ECO:0000256" key="1">
    <source>
        <dbReference type="SAM" id="MobiDB-lite"/>
    </source>
</evidence>
<proteinExistence type="predicted"/>
<feature type="non-terminal residue" evidence="2">
    <location>
        <position position="88"/>
    </location>
</feature>
<accession>A0ABR5J0X0</accession>
<dbReference type="EMBL" id="LGUT01002462">
    <property type="protein sequence ID" value="KOG87036.1"/>
    <property type="molecule type" value="Genomic_DNA"/>
</dbReference>
<reference evidence="2 3" key="1">
    <citation type="submission" date="2015-07" db="EMBL/GenBank/DDBJ databases">
        <authorList>
            <person name="Ju K.-S."/>
            <person name="Doroghazi J.R."/>
            <person name="Metcalf W.W."/>
        </authorList>
    </citation>
    <scope>NUCLEOTIDE SEQUENCE [LARGE SCALE GENOMIC DNA]</scope>
    <source>
        <strain evidence="2 3">NRRL B-3589</strain>
    </source>
</reference>
<gene>
    <name evidence="2" type="ORF">ADK38_27660</name>
</gene>
<sequence length="88" mass="8755">MLVHTFLGARGGNGRHRPAAAAGLVATGAALALAVTAAPALAVQRPAEPLPLERLFDNTAVSDDARPGAADFDGAGNSLSAQDLSLIP</sequence>
<evidence type="ECO:0000313" key="2">
    <source>
        <dbReference type="EMBL" id="KOG87036.1"/>
    </source>
</evidence>
<protein>
    <submittedName>
        <fullName evidence="2">Uncharacterized protein</fullName>
    </submittedName>
</protein>
<feature type="compositionally biased region" description="Polar residues" evidence="1">
    <location>
        <begin position="77"/>
        <end position="88"/>
    </location>
</feature>
<name>A0ABR5J0X0_9ACTN</name>